<dbReference type="EMBL" id="CP037452">
    <property type="protein sequence ID" value="QDV50909.1"/>
    <property type="molecule type" value="Genomic_DNA"/>
</dbReference>
<evidence type="ECO:0000313" key="1">
    <source>
        <dbReference type="EMBL" id="QDV50909.1"/>
    </source>
</evidence>
<name>A0A518ICZ3_9PLAN</name>
<dbReference type="Proteomes" id="UP000318313">
    <property type="component" value="Chromosome"/>
</dbReference>
<evidence type="ECO:0000313" key="2">
    <source>
        <dbReference type="Proteomes" id="UP000318313"/>
    </source>
</evidence>
<reference evidence="1 2" key="1">
    <citation type="submission" date="2019-03" db="EMBL/GenBank/DDBJ databases">
        <title>Deep-cultivation of Planctomycetes and their phenomic and genomic characterization uncovers novel biology.</title>
        <authorList>
            <person name="Wiegand S."/>
            <person name="Jogler M."/>
            <person name="Boedeker C."/>
            <person name="Pinto D."/>
            <person name="Vollmers J."/>
            <person name="Rivas-Marin E."/>
            <person name="Kohn T."/>
            <person name="Peeters S.H."/>
            <person name="Heuer A."/>
            <person name="Rast P."/>
            <person name="Oberbeckmann S."/>
            <person name="Bunk B."/>
            <person name="Jeske O."/>
            <person name="Meyerdierks A."/>
            <person name="Storesund J.E."/>
            <person name="Kallscheuer N."/>
            <person name="Luecker S."/>
            <person name="Lage O.M."/>
            <person name="Pohl T."/>
            <person name="Merkel B.J."/>
            <person name="Hornburger P."/>
            <person name="Mueller R.-W."/>
            <person name="Bruemmer F."/>
            <person name="Labrenz M."/>
            <person name="Spormann A.M."/>
            <person name="Op den Camp H."/>
            <person name="Overmann J."/>
            <person name="Amann R."/>
            <person name="Jetten M.S.M."/>
            <person name="Mascher T."/>
            <person name="Medema M.H."/>
            <person name="Devos D.P."/>
            <person name="Kaster A.-K."/>
            <person name="Ovreas L."/>
            <person name="Rohde M."/>
            <person name="Galperin M.Y."/>
            <person name="Jogler C."/>
        </authorList>
    </citation>
    <scope>NUCLEOTIDE SEQUENCE [LARGE SCALE GENOMIC DNA]</scope>
    <source>
        <strain evidence="1 2">Enr17</strain>
    </source>
</reference>
<protein>
    <submittedName>
        <fullName evidence="1">Uncharacterized protein</fullName>
    </submittedName>
</protein>
<dbReference type="AlphaFoldDB" id="A0A518ICZ3"/>
<organism evidence="1 2">
    <name type="scientific">Gimesia fumaroli</name>
    <dbReference type="NCBI Taxonomy" id="2527976"/>
    <lineage>
        <taxon>Bacteria</taxon>
        <taxon>Pseudomonadati</taxon>
        <taxon>Planctomycetota</taxon>
        <taxon>Planctomycetia</taxon>
        <taxon>Planctomycetales</taxon>
        <taxon>Planctomycetaceae</taxon>
        <taxon>Gimesia</taxon>
    </lineage>
</organism>
<sequence>MHFTEEQLEQIAKWNPIDERLAASELAEEWIGPAVSRLKESGLCYCYIVETGSSGMSNYYAIAIRPGIAKDEATRKHHFKPYDGPGIYVYLSLTAPVGAIGTTSIISTLHLFAADPLELDSLIAPVKGNNEMIDAILDAFDDSIYQFLDREALSQPLPPHITPYEYCLCDEPWDRVFHVLFANTD</sequence>
<proteinExistence type="predicted"/>
<accession>A0A518ICZ3</accession>
<dbReference type="KEGG" id="gfm:Enr17x_29540"/>
<keyword evidence="2" id="KW-1185">Reference proteome</keyword>
<gene>
    <name evidence="1" type="ORF">Enr17x_29540</name>
</gene>